<dbReference type="Pfam" id="PF09361">
    <property type="entry name" value="Phasin_2"/>
    <property type="match status" value="1"/>
</dbReference>
<dbReference type="EMBL" id="SMAJ01000002">
    <property type="protein sequence ID" value="TCT10117.1"/>
    <property type="molecule type" value="Genomic_DNA"/>
</dbReference>
<gene>
    <name evidence="3" type="ORF">EDC26_10273</name>
</gene>
<accession>A0A4R3MDH6</accession>
<keyword evidence="4" id="KW-1185">Reference proteome</keyword>
<evidence type="ECO:0000259" key="2">
    <source>
        <dbReference type="Pfam" id="PF09361"/>
    </source>
</evidence>
<dbReference type="Proteomes" id="UP000295525">
    <property type="component" value="Unassembled WGS sequence"/>
</dbReference>
<feature type="region of interest" description="Disordered" evidence="1">
    <location>
        <begin position="155"/>
        <end position="177"/>
    </location>
</feature>
<evidence type="ECO:0000313" key="3">
    <source>
        <dbReference type="EMBL" id="TCT10117.1"/>
    </source>
</evidence>
<feature type="domain" description="Phasin" evidence="2">
    <location>
        <begin position="10"/>
        <end position="105"/>
    </location>
</feature>
<reference evidence="3 4" key="1">
    <citation type="submission" date="2019-03" db="EMBL/GenBank/DDBJ databases">
        <title>Genomic Encyclopedia of Type Strains, Phase IV (KMG-IV): sequencing the most valuable type-strain genomes for metagenomic binning, comparative biology and taxonomic classification.</title>
        <authorList>
            <person name="Goeker M."/>
        </authorList>
    </citation>
    <scope>NUCLEOTIDE SEQUENCE [LARGE SCALE GENOMIC DNA]</scope>
    <source>
        <strain evidence="3 4">DSM 24591</strain>
    </source>
</reference>
<dbReference type="RefSeq" id="WP_132579740.1">
    <property type="nucleotide sequence ID" value="NZ_SMAJ01000002.1"/>
</dbReference>
<evidence type="ECO:0000313" key="4">
    <source>
        <dbReference type="Proteomes" id="UP000295525"/>
    </source>
</evidence>
<dbReference type="AlphaFoldDB" id="A0A4R3MDH6"/>
<dbReference type="InterPro" id="IPR018968">
    <property type="entry name" value="Phasin"/>
</dbReference>
<evidence type="ECO:0000256" key="1">
    <source>
        <dbReference type="SAM" id="MobiDB-lite"/>
    </source>
</evidence>
<comment type="caution">
    <text evidence="3">The sequence shown here is derived from an EMBL/GenBank/DDBJ whole genome shotgun (WGS) entry which is preliminary data.</text>
</comment>
<name>A0A4R3MDH6_9BURK</name>
<organism evidence="3 4">
    <name type="scientific">Paralcaligenes ureilyticus</name>
    <dbReference type="NCBI Taxonomy" id="627131"/>
    <lineage>
        <taxon>Bacteria</taxon>
        <taxon>Pseudomonadati</taxon>
        <taxon>Pseudomonadota</taxon>
        <taxon>Betaproteobacteria</taxon>
        <taxon>Burkholderiales</taxon>
        <taxon>Alcaligenaceae</taxon>
        <taxon>Paralcaligenes</taxon>
    </lineage>
</organism>
<sequence length="177" mass="19517">MKVETNNIPDAYQQQIATMREISEAFLEGTGRMENMWLEQTRKIFKEQLKFFHATTAVREPKELAALHSAFFSHSPEELIKAQQQILSVVTETQTKINEVLSKHVGTLKIEDKSLWGAMNTTGGATGLAETCYSAWHKAFQDTMELASLGAKALPLSAPEPSNTPPTSKKGSAHAKG</sequence>
<protein>
    <submittedName>
        <fullName evidence="3">Phasin protein</fullName>
    </submittedName>
</protein>
<proteinExistence type="predicted"/>